<evidence type="ECO:0000313" key="5">
    <source>
        <dbReference type="EMBL" id="CAH0991826.1"/>
    </source>
</evidence>
<name>A0ABN8ENT5_9GAMM</name>
<evidence type="ECO:0000313" key="6">
    <source>
        <dbReference type="Proteomes" id="UP000838100"/>
    </source>
</evidence>
<evidence type="ECO:0000256" key="3">
    <source>
        <dbReference type="SAM" id="SignalP"/>
    </source>
</evidence>
<evidence type="ECO:0000259" key="4">
    <source>
        <dbReference type="Pfam" id="PF01103"/>
    </source>
</evidence>
<keyword evidence="6" id="KW-1185">Reference proteome</keyword>
<proteinExistence type="predicted"/>
<comment type="caution">
    <text evidence="5">The sequence shown here is derived from an EMBL/GenBank/DDBJ whole genome shotgun (WGS) entry which is preliminary data.</text>
</comment>
<dbReference type="Pfam" id="PF01103">
    <property type="entry name" value="Omp85"/>
    <property type="match status" value="1"/>
</dbReference>
<gene>
    <name evidence="5" type="ORF">SIN8267_01941</name>
</gene>
<feature type="chain" id="PRO_5045594470" description="Bacterial surface antigen (D15) domain-containing protein" evidence="3">
    <location>
        <begin position="18"/>
        <end position="433"/>
    </location>
</feature>
<comment type="subcellular location">
    <subcellularLocation>
        <location evidence="1">Membrane</location>
    </subcellularLocation>
</comment>
<keyword evidence="2" id="KW-0472">Membrane</keyword>
<feature type="domain" description="Bacterial surface antigen (D15)" evidence="4">
    <location>
        <begin position="212"/>
        <end position="418"/>
    </location>
</feature>
<dbReference type="RefSeq" id="WP_237444528.1">
    <property type="nucleotide sequence ID" value="NZ_CAKLPX010000002.1"/>
</dbReference>
<keyword evidence="3" id="KW-0732">Signal</keyword>
<reference evidence="5" key="1">
    <citation type="submission" date="2021-12" db="EMBL/GenBank/DDBJ databases">
        <authorList>
            <person name="Rodrigo-Torres L."/>
            <person name="Arahal R. D."/>
            <person name="Lucena T."/>
        </authorList>
    </citation>
    <scope>NUCLEOTIDE SEQUENCE</scope>
    <source>
        <strain evidence="5">CECT 8267</strain>
    </source>
</reference>
<accession>A0ABN8ENT5</accession>
<dbReference type="InterPro" id="IPR000184">
    <property type="entry name" value="Bac_surfAg_D15"/>
</dbReference>
<dbReference type="Gene3D" id="2.40.160.50">
    <property type="entry name" value="membrane protein fhac: a member of the omp85/tpsb transporter family"/>
    <property type="match status" value="1"/>
</dbReference>
<dbReference type="Proteomes" id="UP000838100">
    <property type="component" value="Unassembled WGS sequence"/>
</dbReference>
<dbReference type="EMBL" id="CAKLPX010000002">
    <property type="protein sequence ID" value="CAH0991826.1"/>
    <property type="molecule type" value="Genomic_DNA"/>
</dbReference>
<evidence type="ECO:0000256" key="1">
    <source>
        <dbReference type="ARBA" id="ARBA00004370"/>
    </source>
</evidence>
<organism evidence="5 6">
    <name type="scientific">Sinobacterium norvegicum</name>
    <dbReference type="NCBI Taxonomy" id="1641715"/>
    <lineage>
        <taxon>Bacteria</taxon>
        <taxon>Pseudomonadati</taxon>
        <taxon>Pseudomonadota</taxon>
        <taxon>Gammaproteobacteria</taxon>
        <taxon>Cellvibrionales</taxon>
        <taxon>Spongiibacteraceae</taxon>
        <taxon>Sinobacterium</taxon>
    </lineage>
</organism>
<evidence type="ECO:0000256" key="2">
    <source>
        <dbReference type="ARBA" id="ARBA00023136"/>
    </source>
</evidence>
<protein>
    <recommendedName>
        <fullName evidence="4">Bacterial surface antigen (D15) domain-containing protein</fullName>
    </recommendedName>
</protein>
<sequence>MRIVILMTIFWLPSVWGAPSASVKHSLNRAETAGKAAETLVLPYAFSTESMGLNIGIGGMASGYYQEQMTAGLTAYGGEVSRAVGGGIWNYRLPGTDRLYFSIYGMSGYYPDQRAYSATRQDYVPAGQPMPGGNDSSVDDFIQADGVSNWWSMKLEFSLPIGATREQGVVHYETRNGLLTSEPSGGDQWNPLASGSSVLVLKQFNRYQSFEQQGRTLDGAVHAVEFGLLYDNTDFSVNPSKGSRQYIAVTHDAGWLESDQKWTVVEFEASKYFSFGESGYAHQRILALNFWTAYSPTWQLNYNEDGGRIVDGGAPYNEGATLGGFYRMRGYDQNRFHDKASIYGAAEYRYTLKYNPIRNIEWLRFVKLDWFQLVGFVEAGRVAPQYTVNALLSDVKTDAGISLRAMTAGIVVRSDVAYSDEGGNLWLMVDHPF</sequence>
<feature type="signal peptide" evidence="3">
    <location>
        <begin position="1"/>
        <end position="17"/>
    </location>
</feature>